<dbReference type="Proteomes" id="UP001163603">
    <property type="component" value="Chromosome 13"/>
</dbReference>
<sequence length="368" mass="41621">MSEIKRRGSQTVTDLILASKKEGHPFTCLVYTRLLRWAAVVAHRRNLPSALLWIQPAMVFDAYYCYFYGYGDMIKLPWLPSLRSCDLPSFSLPSDKYPHALESFQEQMEVLHEESNPKILINTFDALESEALIAIDKFNMIAVGPLIPSAFLDGKDPYLFRGSNDYIEWLNSKPKSSVVYVSFGSLIVLEKQQMEEIARGLLASAHPFLWVIRENQNEEEDKEEDKLMNCRSREELEQQGMIVPWCSQVEVLSNPAIGCFVMHCGWNSTLESLACGVPVVAFPQWTDQATNAKLIENIWKTGVRVSKNEEGIAKSGEIKRCLELVMGEGAKREELTENAKKWRDLAREAANEGGSSDTNLKAFVNLEA</sequence>
<protein>
    <submittedName>
        <fullName evidence="1">Uncharacterized protein</fullName>
    </submittedName>
</protein>
<gene>
    <name evidence="1" type="ORF">Pint_21645</name>
</gene>
<dbReference type="EMBL" id="CM047748">
    <property type="protein sequence ID" value="KAJ0014826.1"/>
    <property type="molecule type" value="Genomic_DNA"/>
</dbReference>
<evidence type="ECO:0000313" key="2">
    <source>
        <dbReference type="Proteomes" id="UP001163603"/>
    </source>
</evidence>
<comment type="caution">
    <text evidence="1">The sequence shown here is derived from an EMBL/GenBank/DDBJ whole genome shotgun (WGS) entry which is preliminary data.</text>
</comment>
<evidence type="ECO:0000313" key="1">
    <source>
        <dbReference type="EMBL" id="KAJ0014826.1"/>
    </source>
</evidence>
<proteinExistence type="predicted"/>
<keyword evidence="2" id="KW-1185">Reference proteome</keyword>
<reference evidence="2" key="1">
    <citation type="journal article" date="2023" name="G3 (Bethesda)">
        <title>Genome assembly and association tests identify interacting loci associated with vigor, precocity, and sex in interspecific pistachio rootstocks.</title>
        <authorList>
            <person name="Palmer W."/>
            <person name="Jacygrad E."/>
            <person name="Sagayaradj S."/>
            <person name="Cavanaugh K."/>
            <person name="Han R."/>
            <person name="Bertier L."/>
            <person name="Beede B."/>
            <person name="Kafkas S."/>
            <person name="Golino D."/>
            <person name="Preece J."/>
            <person name="Michelmore R."/>
        </authorList>
    </citation>
    <scope>NUCLEOTIDE SEQUENCE [LARGE SCALE GENOMIC DNA]</scope>
</reference>
<accession>A0ACC0XFK6</accession>
<name>A0ACC0XFK6_9ROSI</name>
<organism evidence="1 2">
    <name type="scientific">Pistacia integerrima</name>
    <dbReference type="NCBI Taxonomy" id="434235"/>
    <lineage>
        <taxon>Eukaryota</taxon>
        <taxon>Viridiplantae</taxon>
        <taxon>Streptophyta</taxon>
        <taxon>Embryophyta</taxon>
        <taxon>Tracheophyta</taxon>
        <taxon>Spermatophyta</taxon>
        <taxon>Magnoliopsida</taxon>
        <taxon>eudicotyledons</taxon>
        <taxon>Gunneridae</taxon>
        <taxon>Pentapetalae</taxon>
        <taxon>rosids</taxon>
        <taxon>malvids</taxon>
        <taxon>Sapindales</taxon>
        <taxon>Anacardiaceae</taxon>
        <taxon>Pistacia</taxon>
    </lineage>
</organism>